<dbReference type="Pfam" id="PF00931">
    <property type="entry name" value="NB-ARC"/>
    <property type="match status" value="1"/>
</dbReference>
<dbReference type="CDD" id="cd14798">
    <property type="entry name" value="RX-CC_like"/>
    <property type="match status" value="1"/>
</dbReference>
<dbReference type="SUPFAM" id="SSF52058">
    <property type="entry name" value="L domain-like"/>
    <property type="match status" value="1"/>
</dbReference>
<dbReference type="PANTHER" id="PTHR23155">
    <property type="entry name" value="DISEASE RESISTANCE PROTEIN RP"/>
    <property type="match status" value="1"/>
</dbReference>
<feature type="domain" description="Disease resistance N-terminal" evidence="8">
    <location>
        <begin position="10"/>
        <end position="89"/>
    </location>
</feature>
<keyword evidence="12" id="KW-1185">Reference proteome</keyword>
<evidence type="ECO:0000313" key="12">
    <source>
        <dbReference type="Proteomes" id="UP001497457"/>
    </source>
</evidence>
<keyword evidence="2" id="KW-0433">Leucine-rich repeat</keyword>
<evidence type="ECO:0000256" key="1">
    <source>
        <dbReference type="ARBA" id="ARBA00008894"/>
    </source>
</evidence>
<evidence type="ECO:0000259" key="9">
    <source>
        <dbReference type="Pfam" id="PF23559"/>
    </source>
</evidence>
<name>A0ABC8ZAL1_9POAL</name>
<accession>A0ABC8ZAL1</accession>
<dbReference type="InterPro" id="IPR036388">
    <property type="entry name" value="WH-like_DNA-bd_sf"/>
</dbReference>
<dbReference type="GO" id="GO:0042742">
    <property type="term" value="P:defense response to bacterium"/>
    <property type="evidence" value="ECO:0007669"/>
    <property type="project" value="UniProtKB-ARBA"/>
</dbReference>
<keyword evidence="4" id="KW-0547">Nucleotide-binding</keyword>
<dbReference type="InterPro" id="IPR027417">
    <property type="entry name" value="P-loop_NTPase"/>
</dbReference>
<dbReference type="InterPro" id="IPR038005">
    <property type="entry name" value="RX-like_CC"/>
</dbReference>
<keyword evidence="3" id="KW-0677">Repeat</keyword>
<dbReference type="GO" id="GO:0002758">
    <property type="term" value="P:innate immune response-activating signaling pathway"/>
    <property type="evidence" value="ECO:0007669"/>
    <property type="project" value="UniProtKB-ARBA"/>
</dbReference>
<organism evidence="11 12">
    <name type="scientific">Urochloa decumbens</name>
    <dbReference type="NCBI Taxonomy" id="240449"/>
    <lineage>
        <taxon>Eukaryota</taxon>
        <taxon>Viridiplantae</taxon>
        <taxon>Streptophyta</taxon>
        <taxon>Embryophyta</taxon>
        <taxon>Tracheophyta</taxon>
        <taxon>Spermatophyta</taxon>
        <taxon>Magnoliopsida</taxon>
        <taxon>Liliopsida</taxon>
        <taxon>Poales</taxon>
        <taxon>Poaceae</taxon>
        <taxon>PACMAD clade</taxon>
        <taxon>Panicoideae</taxon>
        <taxon>Panicodae</taxon>
        <taxon>Paniceae</taxon>
        <taxon>Melinidinae</taxon>
        <taxon>Urochloa</taxon>
    </lineage>
</organism>
<dbReference type="FunFam" id="1.10.10.10:FF:000322">
    <property type="entry name" value="Probable disease resistance protein At1g63360"/>
    <property type="match status" value="1"/>
</dbReference>
<reference evidence="12" key="1">
    <citation type="submission" date="2024-06" db="EMBL/GenBank/DDBJ databases">
        <authorList>
            <person name="Ryan C."/>
        </authorList>
    </citation>
    <scope>NUCLEOTIDE SEQUENCE [LARGE SCALE GENOMIC DNA]</scope>
</reference>
<gene>
    <name evidence="11" type="ORF">URODEC1_LOCUS42218</name>
</gene>
<dbReference type="Gene3D" id="3.80.10.10">
    <property type="entry name" value="Ribonuclease Inhibitor"/>
    <property type="match status" value="1"/>
</dbReference>
<dbReference type="Gene3D" id="1.20.5.4130">
    <property type="match status" value="1"/>
</dbReference>
<dbReference type="GO" id="GO:0000166">
    <property type="term" value="F:nucleotide binding"/>
    <property type="evidence" value="ECO:0007669"/>
    <property type="project" value="UniProtKB-KW"/>
</dbReference>
<dbReference type="GO" id="GO:0009626">
    <property type="term" value="P:plant-type hypersensitive response"/>
    <property type="evidence" value="ECO:0007669"/>
    <property type="project" value="UniProtKB-ARBA"/>
</dbReference>
<dbReference type="Pfam" id="PF23559">
    <property type="entry name" value="WHD_DRP"/>
    <property type="match status" value="1"/>
</dbReference>
<dbReference type="InterPro" id="IPR042197">
    <property type="entry name" value="Apaf_helical"/>
</dbReference>
<dbReference type="SUPFAM" id="SSF52540">
    <property type="entry name" value="P-loop containing nucleoside triphosphate hydrolases"/>
    <property type="match status" value="1"/>
</dbReference>
<dbReference type="InterPro" id="IPR041118">
    <property type="entry name" value="Rx_N"/>
</dbReference>
<evidence type="ECO:0000259" key="7">
    <source>
        <dbReference type="Pfam" id="PF00931"/>
    </source>
</evidence>
<dbReference type="Gene3D" id="1.10.8.430">
    <property type="entry name" value="Helical domain of apoptotic protease-activating factors"/>
    <property type="match status" value="1"/>
</dbReference>
<evidence type="ECO:0000259" key="10">
    <source>
        <dbReference type="Pfam" id="PF23598"/>
    </source>
</evidence>
<proteinExistence type="inferred from homology"/>
<dbReference type="Gene3D" id="1.10.10.10">
    <property type="entry name" value="Winged helix-like DNA-binding domain superfamily/Winged helix DNA-binding domain"/>
    <property type="match status" value="1"/>
</dbReference>
<dbReference type="Proteomes" id="UP001497457">
    <property type="component" value="Chromosome 18b"/>
</dbReference>
<evidence type="ECO:0000256" key="5">
    <source>
        <dbReference type="ARBA" id="ARBA00022821"/>
    </source>
</evidence>
<keyword evidence="6" id="KW-0175">Coiled coil</keyword>
<feature type="domain" description="Disease resistance R13L4/SHOC-2-like LRR" evidence="10">
    <location>
        <begin position="597"/>
        <end position="916"/>
    </location>
</feature>
<dbReference type="Pfam" id="PF18052">
    <property type="entry name" value="Rx_N"/>
    <property type="match status" value="1"/>
</dbReference>
<dbReference type="Pfam" id="PF23598">
    <property type="entry name" value="LRR_14"/>
    <property type="match status" value="1"/>
</dbReference>
<evidence type="ECO:0000256" key="3">
    <source>
        <dbReference type="ARBA" id="ARBA00022737"/>
    </source>
</evidence>
<dbReference type="InterPro" id="IPR044974">
    <property type="entry name" value="Disease_R_plants"/>
</dbReference>
<feature type="domain" description="Disease resistance protein winged helix" evidence="9">
    <location>
        <begin position="467"/>
        <end position="533"/>
    </location>
</feature>
<protein>
    <submittedName>
        <fullName evidence="11">Uncharacterized protein</fullName>
    </submittedName>
</protein>
<reference evidence="11 12" key="2">
    <citation type="submission" date="2024-10" db="EMBL/GenBank/DDBJ databases">
        <authorList>
            <person name="Ryan C."/>
        </authorList>
    </citation>
    <scope>NUCLEOTIDE SEQUENCE [LARGE SCALE GENOMIC DNA]</scope>
</reference>
<dbReference type="PANTHER" id="PTHR23155:SF1095">
    <property type="entry name" value="OS05G0250700 PROTEIN"/>
    <property type="match status" value="1"/>
</dbReference>
<dbReference type="EMBL" id="OZ075128">
    <property type="protein sequence ID" value="CAL4956886.1"/>
    <property type="molecule type" value="Genomic_DNA"/>
</dbReference>
<evidence type="ECO:0000259" key="8">
    <source>
        <dbReference type="Pfam" id="PF18052"/>
    </source>
</evidence>
<dbReference type="InterPro" id="IPR055414">
    <property type="entry name" value="LRR_R13L4/SHOC2-like"/>
</dbReference>
<dbReference type="SUPFAM" id="SSF52047">
    <property type="entry name" value="RNI-like"/>
    <property type="match status" value="1"/>
</dbReference>
<dbReference type="InterPro" id="IPR002182">
    <property type="entry name" value="NB-ARC"/>
</dbReference>
<feature type="domain" description="NB-ARC" evidence="7">
    <location>
        <begin position="197"/>
        <end position="351"/>
    </location>
</feature>
<dbReference type="InterPro" id="IPR032675">
    <property type="entry name" value="LRR_dom_sf"/>
</dbReference>
<dbReference type="InterPro" id="IPR058922">
    <property type="entry name" value="WHD_DRP"/>
</dbReference>
<sequence length="1112" mass="126205">MAVVLDALASYVLNMLAEMTKKEIQMLFGGPHEIGKMDEKLEDLKKFLADADRRSITDNSVQGWVRELKEAMYDATDILDLCHLKVMEQGGACLDAECFNPLLFCMRNPIFAQKIASRIKKLNQRLHDIKDRSTAFSFINLGSNEDRRTMVASSRPSSRETSGEVNELGLVGEKIEENTRNLVEILTKEEATIGEYNRIMVFAIVGVGGIGKTTLAQKIFNDNTIQHEFTKKMWLSVNQNFNESELLRRAIIEAKGDHQAAGNTKAALERTLKDALMGHKALLVMDDVWDHRAWADVLETPLVHVLDKGSRVLVTTRHDRVARGMKAVEPYNHVDKLDPDDAWSLLNKQGATTVDQVVNINPAEDYIYIPVIEQVVGNVNDERLVPMLRDIGMEIIEKCDGLPLAVKVMGGLLRQKRLTRVDWENVLHNFTWPVSQLPEELNYAIYLSYEDLHASLKPCFLYCSLLPKSTVFFVDDIISMWISEGLVHGTSGNLEEIGKEYYDELIQRNLMEPNISYINQSVCNMHDVVRSFAQYMARDEALVAHNSEIDITDKLKSQKFIRLSVETKVAESRDLEWGSLQTQISLRTLISVGHIKIKRGGSLLSFSRLRILHLDSVNFDALAESLNQLKHLRYLSIENSDTYGLPANIGRLKFLQHISLLGCQNLVKLPGSIRILRQLRLLKISGTSINTIPGGFGSLTSLRKLYGFPAHMVGDWCSLEELGPLSRLMELDVRFMENVSSPSFAKQARLGEKVHLSYLSMSCTSRLGHDGWLVKEEEGASEKSQKQIEEVFDELCPPPCLESLDIKGYFGQRLPRWMMPIAPMPLWSLRILTMDDLACCMELPNGLCLLPALELLQIVHAPAIKRVGLEFLQPNHQVGVAFPRLHELNFDGMVEWEEWEWEKPVKAMHILEVLILKRCKLGHIPCGLPFHARNLRKVGIYDVVHLKSLDMFDSIVHLEVFRNNDLEIISNLPKLQKLVIVMCPKIKVLKGLPELQRLNLEDYDMKTLPRYLQDVNPKHLLLDCTLLLLTSIAAGHSSSEPDKFSHIEQVNAYADDKPPTFPIKRYAIYIERGCLQSQASWPARLQHRHHDGLRQSAAMWSGSKQLKHLPAR</sequence>
<dbReference type="AlphaFoldDB" id="A0ABC8ZAL1"/>
<comment type="similarity">
    <text evidence="1">Belongs to the disease resistance NB-LRR family.</text>
</comment>
<dbReference type="PRINTS" id="PR00364">
    <property type="entry name" value="DISEASERSIST"/>
</dbReference>
<evidence type="ECO:0000256" key="4">
    <source>
        <dbReference type="ARBA" id="ARBA00022741"/>
    </source>
</evidence>
<evidence type="ECO:0000256" key="6">
    <source>
        <dbReference type="ARBA" id="ARBA00023054"/>
    </source>
</evidence>
<evidence type="ECO:0000256" key="2">
    <source>
        <dbReference type="ARBA" id="ARBA00022614"/>
    </source>
</evidence>
<keyword evidence="5" id="KW-0611">Plant defense</keyword>
<dbReference type="Gene3D" id="3.40.50.300">
    <property type="entry name" value="P-loop containing nucleotide triphosphate hydrolases"/>
    <property type="match status" value="1"/>
</dbReference>
<evidence type="ECO:0000313" key="11">
    <source>
        <dbReference type="EMBL" id="CAL4956886.1"/>
    </source>
</evidence>